<dbReference type="Gene3D" id="3.90.1720.10">
    <property type="entry name" value="endopeptidase domain like (from Nostoc punctiforme)"/>
    <property type="match status" value="1"/>
</dbReference>
<evidence type="ECO:0000259" key="5">
    <source>
        <dbReference type="PROSITE" id="PS51781"/>
    </source>
</evidence>
<reference evidence="6 7" key="1">
    <citation type="submission" date="2024-06" db="EMBL/GenBank/DDBJ databases">
        <title>Genomic Encyclopedia of Type Strains, Phase IV (KMG-IV): sequencing the most valuable type-strain genomes for metagenomic binning, comparative biology and taxonomic classification.</title>
        <authorList>
            <person name="Goeker M."/>
        </authorList>
    </citation>
    <scope>NUCLEOTIDE SEQUENCE [LARGE SCALE GENOMIC DNA]</scope>
    <source>
        <strain evidence="6 7">DSM 28302</strain>
    </source>
</reference>
<dbReference type="InterPro" id="IPR038765">
    <property type="entry name" value="Papain-like_cys_pep_sf"/>
</dbReference>
<keyword evidence="3" id="KW-0732">Signal</keyword>
<sequence length="281" mass="29928">MNLKKSILYSTAMMLSLASQNVLAYTPNYSDQSVSQVISFASDLANRGVGVDIDGLYGMQCVDLVNWISSKYFGKPLRGNAIDLLNSAKSQGLTVIYASSGQTPKAGDIYVSDTTRLYGHPYGHTGLVIQDAIGQSFRTVEQNVDGNANALSVGGPARFLTRNLSQHAIIGWIRLPYKSTTGTVVTSSVPVAPSSPTSSVSTVAQQGKFTVGVAKLNVRDKPSLSGNIVATYTSGMSFNFNGVVEADGYRWASYTSYSGAKRYVAIGQISGDKLISYGQIN</sequence>
<evidence type="ECO:0000256" key="1">
    <source>
        <dbReference type="ARBA" id="ARBA00001561"/>
    </source>
</evidence>
<feature type="domain" description="SH3b" evidence="5">
    <location>
        <begin position="206"/>
        <end position="273"/>
    </location>
</feature>
<dbReference type="Pfam" id="PF05257">
    <property type="entry name" value="CHAP"/>
    <property type="match status" value="1"/>
</dbReference>
<dbReference type="SMART" id="SM00287">
    <property type="entry name" value="SH3b"/>
    <property type="match status" value="1"/>
</dbReference>
<proteinExistence type="predicted"/>
<dbReference type="InterPro" id="IPR003646">
    <property type="entry name" value="SH3-like_bac-type"/>
</dbReference>
<feature type="signal peptide" evidence="3">
    <location>
        <begin position="1"/>
        <end position="24"/>
    </location>
</feature>
<evidence type="ECO:0000256" key="3">
    <source>
        <dbReference type="SAM" id="SignalP"/>
    </source>
</evidence>
<evidence type="ECO:0000259" key="4">
    <source>
        <dbReference type="PROSITE" id="PS50911"/>
    </source>
</evidence>
<comment type="caution">
    <text evidence="6">The sequence shown here is derived from an EMBL/GenBank/DDBJ whole genome shotgun (WGS) entry which is preliminary data.</text>
</comment>
<evidence type="ECO:0000256" key="2">
    <source>
        <dbReference type="ARBA" id="ARBA00011901"/>
    </source>
</evidence>
<evidence type="ECO:0000313" key="7">
    <source>
        <dbReference type="Proteomes" id="UP001549037"/>
    </source>
</evidence>
<dbReference type="RefSeq" id="WP_354367036.1">
    <property type="nucleotide sequence ID" value="NZ_JBEPLN010000001.1"/>
</dbReference>
<comment type="catalytic activity">
    <reaction evidence="1">
        <text>Hydrolyzes the link between N-acetylmuramoyl residues and L-amino acid residues in certain cell-wall glycopeptides.</text>
        <dbReference type="EC" id="3.5.1.28"/>
    </reaction>
</comment>
<accession>A0ABV2JFA1</accession>
<dbReference type="EMBL" id="JBEPLN010000001">
    <property type="protein sequence ID" value="MET3633446.1"/>
    <property type="molecule type" value="Genomic_DNA"/>
</dbReference>
<feature type="domain" description="Peptidase C51" evidence="4">
    <location>
        <begin position="36"/>
        <end position="174"/>
    </location>
</feature>
<dbReference type="PROSITE" id="PS50911">
    <property type="entry name" value="CHAP"/>
    <property type="match status" value="1"/>
</dbReference>
<dbReference type="PROSITE" id="PS51781">
    <property type="entry name" value="SH3B"/>
    <property type="match status" value="1"/>
</dbReference>
<name>A0ABV2JFA1_9STRE</name>
<gene>
    <name evidence="6" type="ORF">ABID28_000076</name>
</gene>
<dbReference type="InterPro" id="IPR007921">
    <property type="entry name" value="CHAP_dom"/>
</dbReference>
<dbReference type="Proteomes" id="UP001549037">
    <property type="component" value="Unassembled WGS sequence"/>
</dbReference>
<feature type="chain" id="PRO_5045375015" description="N-acetylmuramoyl-L-alanine amidase" evidence="3">
    <location>
        <begin position="25"/>
        <end position="281"/>
    </location>
</feature>
<dbReference type="Gene3D" id="2.30.30.40">
    <property type="entry name" value="SH3 Domains"/>
    <property type="match status" value="1"/>
</dbReference>
<dbReference type="EC" id="3.5.1.28" evidence="2"/>
<dbReference type="Pfam" id="PF08460">
    <property type="entry name" value="SH3_5"/>
    <property type="match status" value="1"/>
</dbReference>
<organism evidence="6 7">
    <name type="scientific">Streptococcus porcorum</name>
    <dbReference type="NCBI Taxonomy" id="701526"/>
    <lineage>
        <taxon>Bacteria</taxon>
        <taxon>Bacillati</taxon>
        <taxon>Bacillota</taxon>
        <taxon>Bacilli</taxon>
        <taxon>Lactobacillales</taxon>
        <taxon>Streptococcaceae</taxon>
        <taxon>Streptococcus</taxon>
    </lineage>
</organism>
<dbReference type="SUPFAM" id="SSF54001">
    <property type="entry name" value="Cysteine proteinases"/>
    <property type="match status" value="1"/>
</dbReference>
<keyword evidence="7" id="KW-1185">Reference proteome</keyword>
<evidence type="ECO:0000313" key="6">
    <source>
        <dbReference type="EMBL" id="MET3633446.1"/>
    </source>
</evidence>
<protein>
    <recommendedName>
        <fullName evidence="2">N-acetylmuramoyl-L-alanine amidase</fullName>
        <ecNumber evidence="2">3.5.1.28</ecNumber>
    </recommendedName>
</protein>